<evidence type="ECO:0000256" key="1">
    <source>
        <dbReference type="SAM" id="MobiDB-lite"/>
    </source>
</evidence>
<feature type="signal peptide" evidence="2">
    <location>
        <begin position="1"/>
        <end position="22"/>
    </location>
</feature>
<organism evidence="3 4">
    <name type="scientific">Rouxiella silvae</name>
    <dbReference type="NCBI Taxonomy" id="1646373"/>
    <lineage>
        <taxon>Bacteria</taxon>
        <taxon>Pseudomonadati</taxon>
        <taxon>Pseudomonadota</taxon>
        <taxon>Gammaproteobacteria</taxon>
        <taxon>Enterobacterales</taxon>
        <taxon>Yersiniaceae</taxon>
        <taxon>Rouxiella</taxon>
    </lineage>
</organism>
<evidence type="ECO:0000313" key="3">
    <source>
        <dbReference type="EMBL" id="ORJ21432.1"/>
    </source>
</evidence>
<reference evidence="3 4" key="1">
    <citation type="journal article" date="2017" name="Int. J. Syst. Evol. Microbiol.">
        <title>Rouxiella badensis sp. nov. and Rouxiella silvae sp. nov. isolated from peat bog soil in Germany and emendation of the genus description.</title>
        <authorList>
            <person name="Le Fleche-Mateos A."/>
            <person name="Kugler J.H."/>
            <person name="Hansen S.H."/>
            <person name="Syldatk C."/>
            <person name="Hausmann R."/>
            <person name="Lomprez F."/>
            <person name="Vandenbogaert M."/>
            <person name="Manuguerra J.C."/>
            <person name="Grimont P.A."/>
        </authorList>
    </citation>
    <scope>NUCLEOTIDE SEQUENCE [LARGE SCALE GENOMIC DNA]</scope>
    <source>
        <strain evidence="3 4">213</strain>
    </source>
</reference>
<name>A0ABX3U1N3_9GAMM</name>
<proteinExistence type="predicted"/>
<sequence length="117" mass="12572">MKIIRVVMLLWLSLMLPVSGLASSGLTGQCPMQDDAMSMSASGAECGDMAMHDMSSKNAVQKAPCNMDAQCHFGGLYHPVSAPETHSSPELSYLTPLYSDSPQVGSTDNNWRPPRVV</sequence>
<feature type="compositionally biased region" description="Polar residues" evidence="1">
    <location>
        <begin position="98"/>
        <end position="110"/>
    </location>
</feature>
<dbReference type="EMBL" id="MRWD01000019">
    <property type="protein sequence ID" value="ORJ21432.1"/>
    <property type="molecule type" value="Genomic_DNA"/>
</dbReference>
<feature type="chain" id="PRO_5046679432" description="DUF2946 domain-containing protein" evidence="2">
    <location>
        <begin position="23"/>
        <end position="117"/>
    </location>
</feature>
<keyword evidence="4" id="KW-1185">Reference proteome</keyword>
<protein>
    <recommendedName>
        <fullName evidence="5">DUF2946 domain-containing protein</fullName>
    </recommendedName>
</protein>
<dbReference type="Proteomes" id="UP000192722">
    <property type="component" value="Unassembled WGS sequence"/>
</dbReference>
<keyword evidence="2" id="KW-0732">Signal</keyword>
<comment type="caution">
    <text evidence="3">The sequence shown here is derived from an EMBL/GenBank/DDBJ whole genome shotgun (WGS) entry which is preliminary data.</text>
</comment>
<evidence type="ECO:0000256" key="2">
    <source>
        <dbReference type="SAM" id="SignalP"/>
    </source>
</evidence>
<evidence type="ECO:0008006" key="5">
    <source>
        <dbReference type="Google" id="ProtNLM"/>
    </source>
</evidence>
<accession>A0ABX3U1N3</accession>
<gene>
    <name evidence="3" type="ORF">BS639_09660</name>
</gene>
<evidence type="ECO:0000313" key="4">
    <source>
        <dbReference type="Proteomes" id="UP000192722"/>
    </source>
</evidence>
<feature type="region of interest" description="Disordered" evidence="1">
    <location>
        <begin position="83"/>
        <end position="117"/>
    </location>
</feature>